<dbReference type="Proteomes" id="UP001054252">
    <property type="component" value="Unassembled WGS sequence"/>
</dbReference>
<organism evidence="2 3">
    <name type="scientific">Rubroshorea leprosula</name>
    <dbReference type="NCBI Taxonomy" id="152421"/>
    <lineage>
        <taxon>Eukaryota</taxon>
        <taxon>Viridiplantae</taxon>
        <taxon>Streptophyta</taxon>
        <taxon>Embryophyta</taxon>
        <taxon>Tracheophyta</taxon>
        <taxon>Spermatophyta</taxon>
        <taxon>Magnoliopsida</taxon>
        <taxon>eudicotyledons</taxon>
        <taxon>Gunneridae</taxon>
        <taxon>Pentapetalae</taxon>
        <taxon>rosids</taxon>
        <taxon>malvids</taxon>
        <taxon>Malvales</taxon>
        <taxon>Dipterocarpaceae</taxon>
        <taxon>Rubroshorea</taxon>
    </lineage>
</organism>
<keyword evidence="3" id="KW-1185">Reference proteome</keyword>
<dbReference type="EMBL" id="BPVZ01000217">
    <property type="protein sequence ID" value="GKV46875.1"/>
    <property type="molecule type" value="Genomic_DNA"/>
</dbReference>
<evidence type="ECO:0000313" key="2">
    <source>
        <dbReference type="EMBL" id="GKV46875.1"/>
    </source>
</evidence>
<reference evidence="2 3" key="1">
    <citation type="journal article" date="2021" name="Commun. Biol.">
        <title>The genome of Shorea leprosula (Dipterocarpaceae) highlights the ecological relevance of drought in aseasonal tropical rainforests.</title>
        <authorList>
            <person name="Ng K.K.S."/>
            <person name="Kobayashi M.J."/>
            <person name="Fawcett J.A."/>
            <person name="Hatakeyama M."/>
            <person name="Paape T."/>
            <person name="Ng C.H."/>
            <person name="Ang C.C."/>
            <person name="Tnah L.H."/>
            <person name="Lee C.T."/>
            <person name="Nishiyama T."/>
            <person name="Sese J."/>
            <person name="O'Brien M.J."/>
            <person name="Copetti D."/>
            <person name="Mohd Noor M.I."/>
            <person name="Ong R.C."/>
            <person name="Putra M."/>
            <person name="Sireger I.Z."/>
            <person name="Indrioko S."/>
            <person name="Kosugi Y."/>
            <person name="Izuno A."/>
            <person name="Isagi Y."/>
            <person name="Lee S.L."/>
            <person name="Shimizu K.K."/>
        </authorList>
    </citation>
    <scope>NUCLEOTIDE SEQUENCE [LARGE SCALE GENOMIC DNA]</scope>
    <source>
        <strain evidence="2">214</strain>
    </source>
</reference>
<protein>
    <recommendedName>
        <fullName evidence="1">Reverse transcriptase Ty1/copia-type domain-containing protein</fullName>
    </recommendedName>
</protein>
<gene>
    <name evidence="2" type="ORF">SLEP1_g53836</name>
</gene>
<dbReference type="InterPro" id="IPR013103">
    <property type="entry name" value="RVT_2"/>
</dbReference>
<sequence length="295" mass="33863">MEACEATKGTKNCWMQMGLQEKRRNPKGRDTRFKARLVVKGFIQREGIDFHEVFSPVVKHSSIHVLLAMVTLYDLELEQLDVKTTFLHNELEERIYMSQPEGFIVLGKEDHLDLVDCRASVGASDGAIARTVVRDVGLVERNYEGSQMYCECGFKAPRWTLWRSWNIGRRFYGCRHFLNEHDLELSHERAIEVLKLLITKKKALTIENSALRRQLRNRMNGSAVVESSHTISTINEGTIQKLDEIIEKTMANAVNDIVERKFDVLIATSVGVELKKLMVHTVFGVFVMMVTYLML</sequence>
<evidence type="ECO:0000259" key="1">
    <source>
        <dbReference type="Pfam" id="PF07727"/>
    </source>
</evidence>
<feature type="domain" description="Reverse transcriptase Ty1/copia-type" evidence="1">
    <location>
        <begin position="22"/>
        <end position="111"/>
    </location>
</feature>
<dbReference type="AlphaFoldDB" id="A0AAV5MBF0"/>
<accession>A0AAV5MBF0</accession>
<comment type="caution">
    <text evidence="2">The sequence shown here is derived from an EMBL/GenBank/DDBJ whole genome shotgun (WGS) entry which is preliminary data.</text>
</comment>
<dbReference type="Pfam" id="PF07727">
    <property type="entry name" value="RVT_2"/>
    <property type="match status" value="1"/>
</dbReference>
<proteinExistence type="predicted"/>
<evidence type="ECO:0000313" key="3">
    <source>
        <dbReference type="Proteomes" id="UP001054252"/>
    </source>
</evidence>
<name>A0AAV5MBF0_9ROSI</name>